<feature type="domain" description="PAS" evidence="16">
    <location>
        <begin position="503"/>
        <end position="573"/>
    </location>
</feature>
<dbReference type="InterPro" id="IPR004358">
    <property type="entry name" value="Sig_transdc_His_kin-like_C"/>
</dbReference>
<dbReference type="InterPro" id="IPR000014">
    <property type="entry name" value="PAS"/>
</dbReference>
<evidence type="ECO:0000256" key="3">
    <source>
        <dbReference type="ARBA" id="ARBA00012438"/>
    </source>
</evidence>
<dbReference type="GO" id="GO:0009927">
    <property type="term" value="F:histidine phosphotransfer kinase activity"/>
    <property type="evidence" value="ECO:0007669"/>
    <property type="project" value="TreeGrafter"/>
</dbReference>
<dbReference type="GO" id="GO:0005737">
    <property type="term" value="C:cytoplasm"/>
    <property type="evidence" value="ECO:0007669"/>
    <property type="project" value="UniProtKB-SubCell"/>
</dbReference>
<evidence type="ECO:0000256" key="2">
    <source>
        <dbReference type="ARBA" id="ARBA00004496"/>
    </source>
</evidence>
<dbReference type="Proteomes" id="UP000799436">
    <property type="component" value="Unassembled WGS sequence"/>
</dbReference>
<comment type="catalytic activity">
    <reaction evidence="1">
        <text>ATP + protein L-histidine = ADP + protein N-phospho-L-histidine.</text>
        <dbReference type="EC" id="2.7.13.3"/>
    </reaction>
</comment>
<dbReference type="InterPro" id="IPR036097">
    <property type="entry name" value="HisK_dim/P_sf"/>
</dbReference>
<evidence type="ECO:0000256" key="10">
    <source>
        <dbReference type="ARBA" id="ARBA00023012"/>
    </source>
</evidence>
<evidence type="ECO:0000256" key="11">
    <source>
        <dbReference type="ARBA" id="ARBA00054109"/>
    </source>
</evidence>
<feature type="compositionally biased region" description="Low complexity" evidence="13">
    <location>
        <begin position="298"/>
        <end position="314"/>
    </location>
</feature>
<feature type="compositionally biased region" description="Low complexity" evidence="13">
    <location>
        <begin position="38"/>
        <end position="47"/>
    </location>
</feature>
<feature type="compositionally biased region" description="Basic and acidic residues" evidence="13">
    <location>
        <begin position="1315"/>
        <end position="1343"/>
    </location>
</feature>
<evidence type="ECO:0000256" key="12">
    <source>
        <dbReference type="PROSITE-ProRule" id="PRU00169"/>
    </source>
</evidence>
<dbReference type="SMART" id="SM00387">
    <property type="entry name" value="HATPase_c"/>
    <property type="match status" value="1"/>
</dbReference>
<dbReference type="EMBL" id="ML995816">
    <property type="protein sequence ID" value="KAF2772076.1"/>
    <property type="molecule type" value="Genomic_DNA"/>
</dbReference>
<feature type="domain" description="PAC" evidence="17">
    <location>
        <begin position="448"/>
        <end position="501"/>
    </location>
</feature>
<dbReference type="Gene3D" id="3.30.565.10">
    <property type="entry name" value="Histidine kinase-like ATPase, C-terminal domain"/>
    <property type="match status" value="1"/>
</dbReference>
<evidence type="ECO:0000256" key="5">
    <source>
        <dbReference type="ARBA" id="ARBA00022553"/>
    </source>
</evidence>
<evidence type="ECO:0000313" key="19">
    <source>
        <dbReference type="Proteomes" id="UP000799436"/>
    </source>
</evidence>
<dbReference type="InterPro" id="IPR013655">
    <property type="entry name" value="PAS_fold_3"/>
</dbReference>
<keyword evidence="8" id="KW-0418">Kinase</keyword>
<dbReference type="Gene3D" id="1.10.287.130">
    <property type="match status" value="1"/>
</dbReference>
<dbReference type="GO" id="GO:0005886">
    <property type="term" value="C:plasma membrane"/>
    <property type="evidence" value="ECO:0007669"/>
    <property type="project" value="TreeGrafter"/>
</dbReference>
<dbReference type="FunFam" id="1.10.287.130:FF:000002">
    <property type="entry name" value="Two-component osmosensing histidine kinase"/>
    <property type="match status" value="1"/>
</dbReference>
<evidence type="ECO:0000256" key="13">
    <source>
        <dbReference type="SAM" id="MobiDB-lite"/>
    </source>
</evidence>
<dbReference type="Gene3D" id="3.40.50.2300">
    <property type="match status" value="1"/>
</dbReference>
<accession>A0A6G1LGU3</accession>
<dbReference type="InterPro" id="IPR000700">
    <property type="entry name" value="PAS-assoc_C"/>
</dbReference>
<dbReference type="InterPro" id="IPR001610">
    <property type="entry name" value="PAC"/>
</dbReference>
<comment type="function">
    <text evidence="11">Involved in the control of the SAPK-dependent transcriptional response to peroxide stress. Regulates sty1 activity.</text>
</comment>
<dbReference type="NCBIfam" id="TIGR00229">
    <property type="entry name" value="sensory_box"/>
    <property type="match status" value="1"/>
</dbReference>
<comment type="subcellular location">
    <subcellularLocation>
        <location evidence="2">Cytoplasm</location>
    </subcellularLocation>
</comment>
<feature type="region of interest" description="Disordered" evidence="13">
    <location>
        <begin position="1"/>
        <end position="52"/>
    </location>
</feature>
<feature type="region of interest" description="Disordered" evidence="13">
    <location>
        <begin position="273"/>
        <end position="354"/>
    </location>
</feature>
<evidence type="ECO:0000256" key="4">
    <source>
        <dbReference type="ARBA" id="ARBA00022490"/>
    </source>
</evidence>
<dbReference type="SUPFAM" id="SSF47384">
    <property type="entry name" value="Homodimeric domain of signal transducing histidine kinase"/>
    <property type="match status" value="1"/>
</dbReference>
<sequence length="1463" mass="162569">MSRGRGRVSFEEERRPPSAVRSRSMLRQEEVQAEDYFSADGGSAGDSSPRRRASLSIRIPPPLAKADMAFTVLQYLPMPVLVLSSQKTVVLANEAMGRLFGVDLTYQPDDDDDADLLTKLESRDVKSASDLLYGTSLAQLGVDLLQNGNAVFMAWEEFLETIVDDASRAQASVTPLNMYHLRAKGSDTTPTPQHIRSASAASSARLSQMSGSRTEVHDSIVDVIFSTDRDPKTGLPRQGRLHDVSSHVTAQMIISVWATEDEQYFTLTFTAAHTDPATPSSEGAKTTSRTVARTQTMSSTGKLGSAMSSSSSSGSGSGPRRHRPGSCTPTSTSGLTSPRAIEFPPRGPPIRAPVAPTMFTKTNRLKDAILNSMNIPAYAMWKDETFGLPNKAAIKLIYPWMEEGSFDSSEQARDFLSRYVLYKGDFSSKIPLEDFPIMRLMRERLPFENYRVGMYNAKDNSEMLFDVNGEVLRDDRGEFLGGLVLFNDVTSYATTISRQQRQNEKQFENITNMVPQIIWRTDETGYHDYYSERWYSYTGFSHEESEGHNWISAFHPEDIEIAKPKWAHSLATGAEYRTEYRLKSALHGGEFRWMLGRAVPMRDDSGHIVKWFGTCTDIHDLVLAREEAKQTRAQLERVIQYAHITLWAIDKQRRLTIFEGQPMYLPKDAGPTELAQYRERTGYIGMDLWDIMLEQNRISERAYYERPVEQILAGQVEEETIEVPIITTGRWFRTRLFPMLRQDRTGGVEGESFIDGVVGISMDVTETRQQAEALKQRDRDNANLLAQSVAAKEASKMKSQFLANMSHEIRTPIAGVIGMSELLLDDDSGKLTTEQRECAENIQRSANGLLTVINDILDFSKVESGRLDIEEVQFDLSVVIRDVNKMLSFAAERKGLKYIDDIQDLKSWKVMGDPGRLRQVITNLLTNSIKFTSEGSVTMRVKKQKETDDLLEVAFTVEDTGIGIEEEVRRKLFRPFSQADSSTARRFGGTGLGLTISKNLVELMHGKISLESKLGVGTRATFWIPFHKAPYQSSDSPLVNLGSIPDRLQSEFSISRASSEHSGPTTPTTPAKPGVTAHSRDISRGVSAIYGCTGSNDGMLELSAEERKRTNVLVVEDNPINQQIALKTIRKLGFPVQAVWNGKEALDYLRQTPTAEHPRPDIILMDVQMPIMDGYRATYTIRNAKPFANNADLNGLPIVAMTASAIQGDREKCQMAGMDDYLAKPVKKPNLEKMLIKWAIEGRKKRAELAKNPGKARPGNNRTPSSFSESSQSTQEHLASELDRLEYTHRAAIDRSTKDPGDAALDRQQQEEKAIALRDDVLIESGDDPKYKTGRSGNDEAHGHNHATTRQSPQGARAGPQDHKLTAENMQKFAAGDRLGSLRREVSDDQGSMIASAGSMPNLLAHMSVQHSGDPAPVDPSRLHERGSVSSMVTHEDVSSMIPPPGVGSGGAVGMGKTPPRRR</sequence>
<dbReference type="GO" id="GO:0000155">
    <property type="term" value="F:phosphorelay sensor kinase activity"/>
    <property type="evidence" value="ECO:0007669"/>
    <property type="project" value="InterPro"/>
</dbReference>
<dbReference type="PROSITE" id="PS50113">
    <property type="entry name" value="PAC"/>
    <property type="match status" value="2"/>
</dbReference>
<evidence type="ECO:0000259" key="16">
    <source>
        <dbReference type="PROSITE" id="PS50112"/>
    </source>
</evidence>
<dbReference type="Pfam" id="PF08447">
    <property type="entry name" value="PAS_3"/>
    <property type="match status" value="1"/>
</dbReference>
<evidence type="ECO:0000256" key="7">
    <source>
        <dbReference type="ARBA" id="ARBA00022741"/>
    </source>
</evidence>
<feature type="compositionally biased region" description="Low complexity" evidence="13">
    <location>
        <begin position="1265"/>
        <end position="1276"/>
    </location>
</feature>
<dbReference type="GO" id="GO:0005524">
    <property type="term" value="F:ATP binding"/>
    <property type="evidence" value="ECO:0007669"/>
    <property type="project" value="UniProtKB-KW"/>
</dbReference>
<dbReference type="SMART" id="SM00388">
    <property type="entry name" value="HisKA"/>
    <property type="match status" value="1"/>
</dbReference>
<dbReference type="PRINTS" id="PR00344">
    <property type="entry name" value="BCTRLSENSOR"/>
</dbReference>
<dbReference type="FunFam" id="3.30.450.20:FF:000099">
    <property type="entry name" value="Sensory box sensor histidine kinase"/>
    <property type="match status" value="1"/>
</dbReference>
<dbReference type="InterPro" id="IPR036890">
    <property type="entry name" value="HATPase_C_sf"/>
</dbReference>
<dbReference type="SMART" id="SM00091">
    <property type="entry name" value="PAS"/>
    <property type="match status" value="2"/>
</dbReference>
<dbReference type="CDD" id="cd00130">
    <property type="entry name" value="PAS"/>
    <property type="match status" value="1"/>
</dbReference>
<dbReference type="InterPro" id="IPR001789">
    <property type="entry name" value="Sig_transdc_resp-reg_receiver"/>
</dbReference>
<dbReference type="CDD" id="cd17546">
    <property type="entry name" value="REC_hyHK_CKI1_RcsC-like"/>
    <property type="match status" value="1"/>
</dbReference>
<keyword evidence="7" id="KW-0547">Nucleotide-binding</keyword>
<dbReference type="Pfam" id="PF00512">
    <property type="entry name" value="HisKA"/>
    <property type="match status" value="1"/>
</dbReference>
<feature type="region of interest" description="Disordered" evidence="13">
    <location>
        <begin position="1410"/>
        <end position="1463"/>
    </location>
</feature>
<dbReference type="SMART" id="SM00086">
    <property type="entry name" value="PAC"/>
    <property type="match status" value="2"/>
</dbReference>
<keyword evidence="6" id="KW-0808">Transferase</keyword>
<feature type="domain" description="PAC" evidence="17">
    <location>
        <begin position="576"/>
        <end position="630"/>
    </location>
</feature>
<evidence type="ECO:0000313" key="18">
    <source>
        <dbReference type="EMBL" id="KAF2772076.1"/>
    </source>
</evidence>
<keyword evidence="9" id="KW-0067">ATP-binding</keyword>
<keyword evidence="10" id="KW-0902">Two-component regulatory system</keyword>
<feature type="compositionally biased region" description="Polar residues" evidence="13">
    <location>
        <begin position="327"/>
        <end position="336"/>
    </location>
</feature>
<dbReference type="PROSITE" id="PS50112">
    <property type="entry name" value="PAS"/>
    <property type="match status" value="1"/>
</dbReference>
<keyword evidence="4" id="KW-0963">Cytoplasm</keyword>
<dbReference type="PROSITE" id="PS50109">
    <property type="entry name" value="HIS_KIN"/>
    <property type="match status" value="1"/>
</dbReference>
<feature type="modified residue" description="4-aspartylphosphate" evidence="12">
    <location>
        <position position="1166"/>
    </location>
</feature>
<dbReference type="InterPro" id="IPR011006">
    <property type="entry name" value="CheY-like_superfamily"/>
</dbReference>
<keyword evidence="5 12" id="KW-0597">Phosphoprotein</keyword>
<evidence type="ECO:0000256" key="1">
    <source>
        <dbReference type="ARBA" id="ARBA00000085"/>
    </source>
</evidence>
<dbReference type="InterPro" id="IPR035965">
    <property type="entry name" value="PAS-like_dom_sf"/>
</dbReference>
<feature type="compositionally biased region" description="Polar residues" evidence="13">
    <location>
        <begin position="273"/>
        <end position="297"/>
    </location>
</feature>
<dbReference type="GO" id="GO:1900745">
    <property type="term" value="P:positive regulation of p38MAPK cascade"/>
    <property type="evidence" value="ECO:0007669"/>
    <property type="project" value="UniProtKB-ARBA"/>
</dbReference>
<evidence type="ECO:0000256" key="8">
    <source>
        <dbReference type="ARBA" id="ARBA00022777"/>
    </source>
</evidence>
<name>A0A6G1LGU3_9PEZI</name>
<reference evidence="18" key="1">
    <citation type="journal article" date="2020" name="Stud. Mycol.">
        <title>101 Dothideomycetes genomes: a test case for predicting lifestyles and emergence of pathogens.</title>
        <authorList>
            <person name="Haridas S."/>
            <person name="Albert R."/>
            <person name="Binder M."/>
            <person name="Bloem J."/>
            <person name="Labutti K."/>
            <person name="Salamov A."/>
            <person name="Andreopoulos B."/>
            <person name="Baker S."/>
            <person name="Barry K."/>
            <person name="Bills G."/>
            <person name="Bluhm B."/>
            <person name="Cannon C."/>
            <person name="Castanera R."/>
            <person name="Culley D."/>
            <person name="Daum C."/>
            <person name="Ezra D."/>
            <person name="Gonzalez J."/>
            <person name="Henrissat B."/>
            <person name="Kuo A."/>
            <person name="Liang C."/>
            <person name="Lipzen A."/>
            <person name="Lutzoni F."/>
            <person name="Magnuson J."/>
            <person name="Mondo S."/>
            <person name="Nolan M."/>
            <person name="Ohm R."/>
            <person name="Pangilinan J."/>
            <person name="Park H.-J."/>
            <person name="Ramirez L."/>
            <person name="Alfaro M."/>
            <person name="Sun H."/>
            <person name="Tritt A."/>
            <person name="Yoshinaga Y."/>
            <person name="Zwiers L.-H."/>
            <person name="Turgeon B."/>
            <person name="Goodwin S."/>
            <person name="Spatafora J."/>
            <person name="Crous P."/>
            <person name="Grigoriev I."/>
        </authorList>
    </citation>
    <scope>NUCLEOTIDE SEQUENCE</scope>
    <source>
        <strain evidence="18">CBS 116005</strain>
    </source>
</reference>
<keyword evidence="19" id="KW-1185">Reference proteome</keyword>
<dbReference type="EC" id="2.7.13.3" evidence="3"/>
<evidence type="ECO:0000259" key="15">
    <source>
        <dbReference type="PROSITE" id="PS50110"/>
    </source>
</evidence>
<feature type="domain" description="Histidine kinase" evidence="14">
    <location>
        <begin position="804"/>
        <end position="1028"/>
    </location>
</feature>
<evidence type="ECO:0000259" key="14">
    <source>
        <dbReference type="PROSITE" id="PS50109"/>
    </source>
</evidence>
<feature type="region of interest" description="Disordered" evidence="13">
    <location>
        <begin position="1315"/>
        <end position="1362"/>
    </location>
</feature>
<dbReference type="InterPro" id="IPR003594">
    <property type="entry name" value="HATPase_dom"/>
</dbReference>
<evidence type="ECO:0000256" key="9">
    <source>
        <dbReference type="ARBA" id="ARBA00022840"/>
    </source>
</evidence>
<dbReference type="GO" id="GO:0009365">
    <property type="term" value="C:protein histidine kinase complex"/>
    <property type="evidence" value="ECO:0007669"/>
    <property type="project" value="UniProtKB-ARBA"/>
</dbReference>
<dbReference type="InterPro" id="IPR005467">
    <property type="entry name" value="His_kinase_dom"/>
</dbReference>
<evidence type="ECO:0000256" key="6">
    <source>
        <dbReference type="ARBA" id="ARBA00022679"/>
    </source>
</evidence>
<dbReference type="CDD" id="cd00082">
    <property type="entry name" value="HisKA"/>
    <property type="match status" value="1"/>
</dbReference>
<dbReference type="OrthoDB" id="60033at2759"/>
<proteinExistence type="predicted"/>
<dbReference type="SMART" id="SM00448">
    <property type="entry name" value="REC"/>
    <property type="match status" value="1"/>
</dbReference>
<dbReference type="PANTHER" id="PTHR43047">
    <property type="entry name" value="TWO-COMPONENT HISTIDINE PROTEIN KINASE"/>
    <property type="match status" value="1"/>
</dbReference>
<dbReference type="SUPFAM" id="SSF55785">
    <property type="entry name" value="PYP-like sensor domain (PAS domain)"/>
    <property type="match status" value="1"/>
</dbReference>
<dbReference type="PANTHER" id="PTHR43047:SF74">
    <property type="entry name" value="HISTIDINE KINASE-RELATED"/>
    <property type="match status" value="1"/>
</dbReference>
<dbReference type="FunFam" id="3.30.565.10:FF:000010">
    <property type="entry name" value="Sensor histidine kinase RcsC"/>
    <property type="match status" value="1"/>
</dbReference>
<protein>
    <recommendedName>
        <fullName evidence="3">histidine kinase</fullName>
        <ecNumber evidence="3">2.7.13.3</ecNumber>
    </recommendedName>
</protein>
<feature type="region of interest" description="Disordered" evidence="13">
    <location>
        <begin position="1247"/>
        <end position="1279"/>
    </location>
</feature>
<dbReference type="CDD" id="cd16922">
    <property type="entry name" value="HATPase_EvgS-ArcB-TorS-like"/>
    <property type="match status" value="1"/>
</dbReference>
<dbReference type="SUPFAM" id="SSF52172">
    <property type="entry name" value="CheY-like"/>
    <property type="match status" value="1"/>
</dbReference>
<gene>
    <name evidence="18" type="ORF">EJ03DRAFT_212506</name>
</gene>
<dbReference type="SUPFAM" id="SSF55874">
    <property type="entry name" value="ATPase domain of HSP90 chaperone/DNA topoisomerase II/histidine kinase"/>
    <property type="match status" value="1"/>
</dbReference>
<dbReference type="Pfam" id="PF02518">
    <property type="entry name" value="HATPase_c"/>
    <property type="match status" value="1"/>
</dbReference>
<organism evidence="18 19">
    <name type="scientific">Teratosphaeria nubilosa</name>
    <dbReference type="NCBI Taxonomy" id="161662"/>
    <lineage>
        <taxon>Eukaryota</taxon>
        <taxon>Fungi</taxon>
        <taxon>Dikarya</taxon>
        <taxon>Ascomycota</taxon>
        <taxon>Pezizomycotina</taxon>
        <taxon>Dothideomycetes</taxon>
        <taxon>Dothideomycetidae</taxon>
        <taxon>Mycosphaerellales</taxon>
        <taxon>Teratosphaeriaceae</taxon>
        <taxon>Teratosphaeria</taxon>
    </lineage>
</organism>
<feature type="domain" description="Response regulatory" evidence="15">
    <location>
        <begin position="1111"/>
        <end position="1239"/>
    </location>
</feature>
<dbReference type="Pfam" id="PF00072">
    <property type="entry name" value="Response_reg"/>
    <property type="match status" value="1"/>
</dbReference>
<dbReference type="InterPro" id="IPR003661">
    <property type="entry name" value="HisK_dim/P_dom"/>
</dbReference>
<dbReference type="Gene3D" id="3.30.450.20">
    <property type="entry name" value="PAS domain"/>
    <property type="match status" value="2"/>
</dbReference>
<feature type="region of interest" description="Disordered" evidence="13">
    <location>
        <begin position="1055"/>
        <end position="1079"/>
    </location>
</feature>
<dbReference type="PROSITE" id="PS50110">
    <property type="entry name" value="RESPONSE_REGULATORY"/>
    <property type="match status" value="1"/>
</dbReference>
<evidence type="ECO:0000259" key="17">
    <source>
        <dbReference type="PROSITE" id="PS50113"/>
    </source>
</evidence>